<gene>
    <name evidence="1" type="ORF">E4U03_12325</name>
</gene>
<evidence type="ECO:0000313" key="1">
    <source>
        <dbReference type="EMBL" id="TFU19586.1"/>
    </source>
</evidence>
<comment type="caution">
    <text evidence="1">The sequence shown here is derived from an EMBL/GenBank/DDBJ whole genome shotgun (WGS) entry which is preliminary data.</text>
</comment>
<organism evidence="1 2">
    <name type="scientific">Rothia nasimurium</name>
    <dbReference type="NCBI Taxonomy" id="85336"/>
    <lineage>
        <taxon>Bacteria</taxon>
        <taxon>Bacillati</taxon>
        <taxon>Actinomycetota</taxon>
        <taxon>Actinomycetes</taxon>
        <taxon>Micrococcales</taxon>
        <taxon>Micrococcaceae</taxon>
        <taxon>Rothia</taxon>
    </lineage>
</organism>
<protein>
    <submittedName>
        <fullName evidence="1">Uncharacterized protein</fullName>
    </submittedName>
</protein>
<dbReference type="EMBL" id="SPQC01000079">
    <property type="protein sequence ID" value="TFU19586.1"/>
    <property type="molecule type" value="Genomic_DNA"/>
</dbReference>
<dbReference type="InterPro" id="IPR004322">
    <property type="entry name" value="Plasmid_replicase_bac"/>
</dbReference>
<sequence length="305" mass="33969">MGQSRRALLETMTFQDVFEQHWLPAKPLCSDRKDGAYKRRTRAKALEHAYIETNPLAMQSLIVTDHDGADADWQADLVGLPQPSWVAMNSETRSGHIVYALKSPVCLTDAAHRAPVNLLARVEQGLTDVLGGDIGYGGRITKNPIHRAHMPLWGDVEALYGLRDLAKALGDIGALPEPHRSAQTVLGSAVGRNVALFNLTRQWAYRARLRYTDYAEWAETVYAFASMKNVSVIADEFSRGPMSENEVAQIAKSIAGWVWRNITSEQTAVNRKRWGYSLGKRSGEIRLAKQESLIQALEEMNYGSC</sequence>
<name>A0A4Y9F033_9MICC</name>
<dbReference type="Pfam" id="PF03090">
    <property type="entry name" value="Replicase"/>
    <property type="match status" value="1"/>
</dbReference>
<dbReference type="Gene3D" id="1.10.340.50">
    <property type="match status" value="1"/>
</dbReference>
<dbReference type="OrthoDB" id="5445431at2"/>
<dbReference type="AlphaFoldDB" id="A0A4Y9F033"/>
<proteinExistence type="predicted"/>
<reference evidence="1 2" key="1">
    <citation type="submission" date="2019-03" db="EMBL/GenBank/DDBJ databases">
        <title>Diversity of the mouse oral microbiome.</title>
        <authorList>
            <person name="Joseph S."/>
            <person name="Aduse-Opoku J."/>
            <person name="Curtis M."/>
            <person name="Wade W."/>
            <person name="Hashim A."/>
        </authorList>
    </citation>
    <scope>NUCLEOTIDE SEQUENCE [LARGE SCALE GENOMIC DNA]</scope>
    <source>
        <strain evidence="2">irhom_31</strain>
    </source>
</reference>
<dbReference type="Proteomes" id="UP000297951">
    <property type="component" value="Unassembled WGS sequence"/>
</dbReference>
<accession>A0A4Y9F033</accession>
<evidence type="ECO:0000313" key="2">
    <source>
        <dbReference type="Proteomes" id="UP000297951"/>
    </source>
</evidence>
<dbReference type="RefSeq" id="WP_135014016.1">
    <property type="nucleotide sequence ID" value="NZ_JADGLK010000079.1"/>
</dbReference>